<evidence type="ECO:0000313" key="4">
    <source>
        <dbReference type="Proteomes" id="UP000315349"/>
    </source>
</evidence>
<proteinExistence type="predicted"/>
<organism evidence="3 4">
    <name type="scientific">Planctopirus ephydatiae</name>
    <dbReference type="NCBI Taxonomy" id="2528019"/>
    <lineage>
        <taxon>Bacteria</taxon>
        <taxon>Pseudomonadati</taxon>
        <taxon>Planctomycetota</taxon>
        <taxon>Planctomycetia</taxon>
        <taxon>Planctomycetales</taxon>
        <taxon>Planctomycetaceae</taxon>
        <taxon>Planctopirus</taxon>
    </lineage>
</organism>
<dbReference type="EMBL" id="CP036299">
    <property type="protein sequence ID" value="QDV31890.1"/>
    <property type="molecule type" value="Genomic_DNA"/>
</dbReference>
<dbReference type="PANTHER" id="PTHR46637:SF1">
    <property type="entry name" value="BLL5188 PROTEIN"/>
    <property type="match status" value="1"/>
</dbReference>
<evidence type="ECO:0000256" key="1">
    <source>
        <dbReference type="SAM" id="MobiDB-lite"/>
    </source>
</evidence>
<feature type="region of interest" description="Disordered" evidence="1">
    <location>
        <begin position="66"/>
        <end position="107"/>
    </location>
</feature>
<dbReference type="Proteomes" id="UP000315349">
    <property type="component" value="Chromosome"/>
</dbReference>
<dbReference type="PANTHER" id="PTHR46637">
    <property type="entry name" value="TIS1421-TRANSPOSASE PROTEIN A"/>
    <property type="match status" value="1"/>
</dbReference>
<gene>
    <name evidence="3" type="ORF">Spb1_38360</name>
</gene>
<dbReference type="KEGG" id="peh:Spb1_38360"/>
<accession>A0A518GTH1</accession>
<evidence type="ECO:0000313" key="3">
    <source>
        <dbReference type="EMBL" id="QDV31890.1"/>
    </source>
</evidence>
<feature type="domain" description="Insertion element IS402-like" evidence="2">
    <location>
        <begin position="4"/>
        <end position="56"/>
    </location>
</feature>
<protein>
    <recommendedName>
        <fullName evidence="2">Insertion element IS402-like domain-containing protein</fullName>
    </recommendedName>
</protein>
<keyword evidence="4" id="KW-1185">Reference proteome</keyword>
<sequence>MDPGRTAADNQLLVEGVIFVLKTGIPWSDLTQRFGSRNSVWRRFNRWCKKGVWQKIARTLEDPELEQVQRDSTTIKAHPGPATGRRRAGEKKSTPTSAATWAAAAAD</sequence>
<reference evidence="3 4" key="1">
    <citation type="submission" date="2019-02" db="EMBL/GenBank/DDBJ databases">
        <title>Deep-cultivation of Planctomycetes and their phenomic and genomic characterization uncovers novel biology.</title>
        <authorList>
            <person name="Wiegand S."/>
            <person name="Jogler M."/>
            <person name="Boedeker C."/>
            <person name="Pinto D."/>
            <person name="Vollmers J."/>
            <person name="Rivas-Marin E."/>
            <person name="Kohn T."/>
            <person name="Peeters S.H."/>
            <person name="Heuer A."/>
            <person name="Rast P."/>
            <person name="Oberbeckmann S."/>
            <person name="Bunk B."/>
            <person name="Jeske O."/>
            <person name="Meyerdierks A."/>
            <person name="Storesund J.E."/>
            <person name="Kallscheuer N."/>
            <person name="Luecker S."/>
            <person name="Lage O.M."/>
            <person name="Pohl T."/>
            <person name="Merkel B.J."/>
            <person name="Hornburger P."/>
            <person name="Mueller R.-W."/>
            <person name="Bruemmer F."/>
            <person name="Labrenz M."/>
            <person name="Spormann A.M."/>
            <person name="Op den Camp H."/>
            <person name="Overmann J."/>
            <person name="Amann R."/>
            <person name="Jetten M.S.M."/>
            <person name="Mascher T."/>
            <person name="Medema M.H."/>
            <person name="Devos D.P."/>
            <person name="Kaster A.-K."/>
            <person name="Ovreas L."/>
            <person name="Rohde M."/>
            <person name="Galperin M.Y."/>
            <person name="Jogler C."/>
        </authorList>
    </citation>
    <scope>NUCLEOTIDE SEQUENCE [LARGE SCALE GENOMIC DNA]</scope>
    <source>
        <strain evidence="3 4">Spb1</strain>
    </source>
</reference>
<dbReference type="InterPro" id="IPR052909">
    <property type="entry name" value="Transposase_6_like"/>
</dbReference>
<dbReference type="Pfam" id="PF13340">
    <property type="entry name" value="DUF4096"/>
    <property type="match status" value="1"/>
</dbReference>
<dbReference type="AlphaFoldDB" id="A0A518GTH1"/>
<feature type="compositionally biased region" description="Low complexity" evidence="1">
    <location>
        <begin position="98"/>
        <end position="107"/>
    </location>
</feature>
<name>A0A518GTH1_9PLAN</name>
<dbReference type="InterPro" id="IPR025161">
    <property type="entry name" value="IS402-like_dom"/>
</dbReference>
<evidence type="ECO:0000259" key="2">
    <source>
        <dbReference type="Pfam" id="PF13340"/>
    </source>
</evidence>